<sequence length="1149" mass="125684">MTTQKPANASSGAQGMDAPEDDRDIKLQRVSADLLADLESSLKPFLWKTTSSGKAKVRRRVRVRATDRLVILLEPFQELPQLLDPHLDKLVPILANAFLADLQSPPSKNQHAVDSQLLVPVSRSICRLLYTFCKIRGEKVIVRFLSTETRHLELLLSAIEAGSGKSATTSDAWGWEERYITLLWLSQLLLAPFDLASISSADTVDITQAAVPHLEWPPNVPAVALRVIPLAIQYLSSPGKERDAAKILLVRIATRRDMQHLGILRSLVRWAILELQPSEVIQPAYHYIGILSFIAGVLVSSIGTTDMSPFLPSIFQLSQDISSSENVVFNAIQSSAVARKTVIKVLRSIAALDLSSNSEGSERVESIIGTLLEYISDLATPVRLAASKALSMVALKLEPEMAAQVVEAVIDSLAAGVKWLEPPVNNRGFHISNANPLEWHGLILTLSHLLYRRSVPLESLDSILTYLAIGLSFEQRSTSGSSIGANVRDASCFGIWALARRFSTKELSSVTIKAAALSCTQKASALQCLATELVISGCLDPAGNIRRGASAALQELIGRHPDTVDEGIQVVQVVDYHSVALRSRAVQETAPQAARLSSHYYEGLKLALLGWRGVQDNDATMRRTIATGFGSVVWTNPDYTKIHLIITDLASRLRSLPVREAGEAHGLILCMASVINGLELDVSDIKSGLEGDLHGFVRSLGTFEGSIFEFLNTFETSKSPELLAESASCLMLAMYPVLRADVAFRLLSPPDVKDHNLVVSFLGIPSLNLDASFEHVTRYLGTLEELYESSQVCRPNEGICKTMRNLLSRFLALDDIDPVSEAAAGFLFLLDSSDRSSVILDWVQRASSSNRNGEGKVYLRALLKAFPIAQQPQILKVVRLRWAAGQERHDIEICSTILLALRTSMALPHCVAIVGEGLDDYTTDARGDIGSLLRIEAAKAAGALKEKTLFGKLLRVSVEKLDKVRAEGQRALGAPTLPLQEYFAYFLNLALQSGEMVSLFEGYVVSADAGSEDVVRASRAALVEFGHGELVCETVIIVMKNERVQVSAMEVMGFLFDMGIARFEKQMFMFVQGAHYQTKNVRKLEAAVKLYGGMEALKKLTSMLLHPYPTIRSLVAEELFVAKGVGLGVDWGKAKKADVESVKRELGFN</sequence>
<proteinExistence type="predicted"/>
<evidence type="ECO:0000256" key="1">
    <source>
        <dbReference type="ARBA" id="ARBA00023186"/>
    </source>
</evidence>
<dbReference type="Proteomes" id="UP000431533">
    <property type="component" value="Unassembled WGS sequence"/>
</dbReference>
<evidence type="ECO:0000313" key="6">
    <source>
        <dbReference type="EMBL" id="TVY23833.1"/>
    </source>
</evidence>
<organism evidence="6 7">
    <name type="scientific">Lachnellula hyalina</name>
    <dbReference type="NCBI Taxonomy" id="1316788"/>
    <lineage>
        <taxon>Eukaryota</taxon>
        <taxon>Fungi</taxon>
        <taxon>Dikarya</taxon>
        <taxon>Ascomycota</taxon>
        <taxon>Pezizomycotina</taxon>
        <taxon>Leotiomycetes</taxon>
        <taxon>Helotiales</taxon>
        <taxon>Lachnaceae</taxon>
        <taxon>Lachnellula</taxon>
    </lineage>
</organism>
<name>A0A8H8QVZ5_9HELO</name>
<dbReference type="InterPro" id="IPR033162">
    <property type="entry name" value="TBCD"/>
</dbReference>
<evidence type="ECO:0000256" key="2">
    <source>
        <dbReference type="PROSITE-ProRule" id="PRU00103"/>
    </source>
</evidence>
<dbReference type="InterPro" id="IPR022577">
    <property type="entry name" value="TBCD_C"/>
</dbReference>
<gene>
    <name evidence="6" type="primary">Tbcd</name>
    <name evidence="6" type="ORF">LHYA1_G007565</name>
</gene>
<comment type="caution">
    <text evidence="6">The sequence shown here is derived from an EMBL/GenBank/DDBJ whole genome shotgun (WGS) entry which is preliminary data.</text>
</comment>
<protein>
    <submittedName>
        <fullName evidence="6">Tubulin-specific chaperone D</fullName>
    </submittedName>
</protein>
<dbReference type="InterPro" id="IPR016024">
    <property type="entry name" value="ARM-type_fold"/>
</dbReference>
<evidence type="ECO:0000313" key="7">
    <source>
        <dbReference type="Proteomes" id="UP000431533"/>
    </source>
</evidence>
<dbReference type="PANTHER" id="PTHR12658:SF0">
    <property type="entry name" value="TUBULIN-SPECIFIC CHAPERONE D"/>
    <property type="match status" value="1"/>
</dbReference>
<dbReference type="Pfam" id="PF12612">
    <property type="entry name" value="TFCD_C"/>
    <property type="match status" value="1"/>
</dbReference>
<dbReference type="RefSeq" id="XP_031002621.1">
    <property type="nucleotide sequence ID" value="XM_031152494.1"/>
</dbReference>
<feature type="repeat" description="HEAT" evidence="2">
    <location>
        <begin position="367"/>
        <end position="404"/>
    </location>
</feature>
<dbReference type="GO" id="GO:0005096">
    <property type="term" value="F:GTPase activator activity"/>
    <property type="evidence" value="ECO:0007669"/>
    <property type="project" value="InterPro"/>
</dbReference>
<dbReference type="EMBL" id="QGMH01000160">
    <property type="protein sequence ID" value="TVY23833.1"/>
    <property type="molecule type" value="Genomic_DNA"/>
</dbReference>
<evidence type="ECO:0000259" key="5">
    <source>
        <dbReference type="Pfam" id="PF25767"/>
    </source>
</evidence>
<dbReference type="PANTHER" id="PTHR12658">
    <property type="entry name" value="BETA-TUBULIN COFACTOR D"/>
    <property type="match status" value="1"/>
</dbReference>
<dbReference type="PROSITE" id="PS50077">
    <property type="entry name" value="HEAT_REPEAT"/>
    <property type="match status" value="1"/>
</dbReference>
<dbReference type="AlphaFoldDB" id="A0A8H8QVZ5"/>
<reference evidence="6 7" key="1">
    <citation type="submission" date="2018-05" db="EMBL/GenBank/DDBJ databases">
        <title>Genome sequencing and assembly of the regulated plant pathogen Lachnellula willkommii and related sister species for the development of diagnostic species identification markers.</title>
        <authorList>
            <person name="Giroux E."/>
            <person name="Bilodeau G."/>
        </authorList>
    </citation>
    <scope>NUCLEOTIDE SEQUENCE [LARGE SCALE GENOMIC DNA]</scope>
    <source>
        <strain evidence="6 7">CBS 185.66</strain>
    </source>
</reference>
<feature type="compositionally biased region" description="Polar residues" evidence="3">
    <location>
        <begin position="1"/>
        <end position="13"/>
    </location>
</feature>
<evidence type="ECO:0000259" key="4">
    <source>
        <dbReference type="Pfam" id="PF12612"/>
    </source>
</evidence>
<accession>A0A8H8QVZ5</accession>
<dbReference type="OrthoDB" id="10253476at2759"/>
<feature type="domain" description="Tubulin-folding cofactor D C-terminal" evidence="4">
    <location>
        <begin position="998"/>
        <end position="1083"/>
    </location>
</feature>
<dbReference type="InterPro" id="IPR058033">
    <property type="entry name" value="ARM_TBCD_2nd"/>
</dbReference>
<dbReference type="Pfam" id="PF25767">
    <property type="entry name" value="ARM_TBCD_2nd"/>
    <property type="match status" value="1"/>
</dbReference>
<dbReference type="GO" id="GO:0048487">
    <property type="term" value="F:beta-tubulin binding"/>
    <property type="evidence" value="ECO:0007669"/>
    <property type="project" value="InterPro"/>
</dbReference>
<dbReference type="GO" id="GO:0007021">
    <property type="term" value="P:tubulin complex assembly"/>
    <property type="evidence" value="ECO:0007669"/>
    <property type="project" value="InterPro"/>
</dbReference>
<evidence type="ECO:0000256" key="3">
    <source>
        <dbReference type="SAM" id="MobiDB-lite"/>
    </source>
</evidence>
<dbReference type="GO" id="GO:0007023">
    <property type="term" value="P:post-chaperonin tubulin folding pathway"/>
    <property type="evidence" value="ECO:0007669"/>
    <property type="project" value="InterPro"/>
</dbReference>
<dbReference type="GO" id="GO:0000226">
    <property type="term" value="P:microtubule cytoskeleton organization"/>
    <property type="evidence" value="ECO:0007669"/>
    <property type="project" value="TreeGrafter"/>
</dbReference>
<feature type="region of interest" description="Disordered" evidence="3">
    <location>
        <begin position="1"/>
        <end position="23"/>
    </location>
</feature>
<dbReference type="Pfam" id="PF23579">
    <property type="entry name" value="ARM_TBCD"/>
    <property type="match status" value="1"/>
</dbReference>
<dbReference type="InterPro" id="IPR021133">
    <property type="entry name" value="HEAT_type_2"/>
</dbReference>
<keyword evidence="7" id="KW-1185">Reference proteome</keyword>
<keyword evidence="1" id="KW-0143">Chaperone</keyword>
<feature type="domain" description="Tubulin-folding cofactor D ARM repeats" evidence="5">
    <location>
        <begin position="355"/>
        <end position="568"/>
    </location>
</feature>
<dbReference type="GeneID" id="41987763"/>
<dbReference type="SUPFAM" id="SSF48371">
    <property type="entry name" value="ARM repeat"/>
    <property type="match status" value="2"/>
</dbReference>